<evidence type="ECO:0000256" key="1">
    <source>
        <dbReference type="SAM" id="MobiDB-lite"/>
    </source>
</evidence>
<evidence type="ECO:0000313" key="3">
    <source>
        <dbReference type="EMBL" id="GIJ44295.1"/>
    </source>
</evidence>
<dbReference type="EMBL" id="BOPF01000003">
    <property type="protein sequence ID" value="GIJ44295.1"/>
    <property type="molecule type" value="Genomic_DNA"/>
</dbReference>
<reference evidence="3" key="1">
    <citation type="submission" date="2021-01" db="EMBL/GenBank/DDBJ databases">
        <title>Whole genome shotgun sequence of Virgisporangium aliadipatigenens NBRC 105644.</title>
        <authorList>
            <person name="Komaki H."/>
            <person name="Tamura T."/>
        </authorList>
    </citation>
    <scope>NUCLEOTIDE SEQUENCE</scope>
    <source>
        <strain evidence="3">NBRC 105644</strain>
    </source>
</reference>
<feature type="compositionally biased region" description="Low complexity" evidence="1">
    <location>
        <begin position="11"/>
        <end position="22"/>
    </location>
</feature>
<evidence type="ECO:0000256" key="2">
    <source>
        <dbReference type="SAM" id="Phobius"/>
    </source>
</evidence>
<protein>
    <submittedName>
        <fullName evidence="3">Uncharacterized protein</fullName>
    </submittedName>
</protein>
<dbReference type="AlphaFoldDB" id="A0A8J3YHY2"/>
<organism evidence="3 4">
    <name type="scientific">Virgisporangium aliadipatigenens</name>
    <dbReference type="NCBI Taxonomy" id="741659"/>
    <lineage>
        <taxon>Bacteria</taxon>
        <taxon>Bacillati</taxon>
        <taxon>Actinomycetota</taxon>
        <taxon>Actinomycetes</taxon>
        <taxon>Micromonosporales</taxon>
        <taxon>Micromonosporaceae</taxon>
        <taxon>Virgisporangium</taxon>
    </lineage>
</organism>
<dbReference type="Proteomes" id="UP000619260">
    <property type="component" value="Unassembled WGS sequence"/>
</dbReference>
<keyword evidence="2" id="KW-1133">Transmembrane helix</keyword>
<keyword evidence="2" id="KW-0812">Transmembrane</keyword>
<evidence type="ECO:0000313" key="4">
    <source>
        <dbReference type="Proteomes" id="UP000619260"/>
    </source>
</evidence>
<sequence>MSVPGYPTPGYPSTSPPAYATPAAPPSRPGVLTAAFFAGVASALFTLIGAVLLIVSAQDLAQETADKELAEVGLDSSAGGAIVQQAIDDAATTLSIRGYSGVFSAVLTLAFVLAARNGALWARIVATLFLVGSWCANGLVMFDVAPTATIALDGLAIVLSLVAVVLFFLPAVNRYAAARRR</sequence>
<gene>
    <name evidence="3" type="ORF">Val02_11810</name>
</gene>
<dbReference type="RefSeq" id="WP_203897851.1">
    <property type="nucleotide sequence ID" value="NZ_BOPF01000003.1"/>
</dbReference>
<proteinExistence type="predicted"/>
<keyword evidence="2" id="KW-0472">Membrane</keyword>
<feature type="transmembrane region" description="Helical" evidence="2">
    <location>
        <begin position="120"/>
        <end position="142"/>
    </location>
</feature>
<feature type="transmembrane region" description="Helical" evidence="2">
    <location>
        <begin position="148"/>
        <end position="172"/>
    </location>
</feature>
<keyword evidence="4" id="KW-1185">Reference proteome</keyword>
<name>A0A8J3YHY2_9ACTN</name>
<comment type="caution">
    <text evidence="3">The sequence shown here is derived from an EMBL/GenBank/DDBJ whole genome shotgun (WGS) entry which is preliminary data.</text>
</comment>
<feature type="compositionally biased region" description="Pro residues" evidence="1">
    <location>
        <begin position="1"/>
        <end position="10"/>
    </location>
</feature>
<feature type="region of interest" description="Disordered" evidence="1">
    <location>
        <begin position="1"/>
        <end position="23"/>
    </location>
</feature>
<accession>A0A8J3YHY2</accession>
<feature type="transmembrane region" description="Helical" evidence="2">
    <location>
        <begin position="31"/>
        <end position="55"/>
    </location>
</feature>